<dbReference type="PANTHER" id="PTHR19956:SF5">
    <property type="entry name" value="LAMIN TAIL DOMAIN-CONTAINING PROTEIN 2"/>
    <property type="match status" value="1"/>
</dbReference>
<feature type="compositionally biased region" description="Low complexity" evidence="2">
    <location>
        <begin position="286"/>
        <end position="310"/>
    </location>
</feature>
<dbReference type="InterPro" id="IPR036415">
    <property type="entry name" value="Lamin_tail_dom_sf"/>
</dbReference>
<organism evidence="4 5">
    <name type="scientific">Rhinolophus ferrumequinum</name>
    <name type="common">Greater horseshoe bat</name>
    <dbReference type="NCBI Taxonomy" id="59479"/>
    <lineage>
        <taxon>Eukaryota</taxon>
        <taxon>Metazoa</taxon>
        <taxon>Chordata</taxon>
        <taxon>Craniata</taxon>
        <taxon>Vertebrata</taxon>
        <taxon>Euteleostomi</taxon>
        <taxon>Mammalia</taxon>
        <taxon>Eutheria</taxon>
        <taxon>Laurasiatheria</taxon>
        <taxon>Chiroptera</taxon>
        <taxon>Yinpterochiroptera</taxon>
        <taxon>Rhinolophoidea</taxon>
        <taxon>Rhinolophidae</taxon>
        <taxon>Rhinolophinae</taxon>
        <taxon>Rhinolophus</taxon>
    </lineage>
</organism>
<gene>
    <name evidence="4" type="ORF">mRhiFer1_007788</name>
</gene>
<reference evidence="4 5" key="1">
    <citation type="journal article" date="2020" name="Nature">
        <title>Six reference-quality genomes reveal evolution of bat adaptations.</title>
        <authorList>
            <person name="Jebb D."/>
            <person name="Huang Z."/>
            <person name="Pippel M."/>
            <person name="Hughes G.M."/>
            <person name="Lavrichenko K."/>
            <person name="Devanna P."/>
            <person name="Winkler S."/>
            <person name="Jermiin L.S."/>
            <person name="Skirmuntt E.C."/>
            <person name="Katzourakis A."/>
            <person name="Burkitt-Gray L."/>
            <person name="Ray D.A."/>
            <person name="Sullivan K.A.M."/>
            <person name="Roscito J.G."/>
            <person name="Kirilenko B.M."/>
            <person name="Davalos L.M."/>
            <person name="Corthals A.P."/>
            <person name="Power M.L."/>
            <person name="Jones G."/>
            <person name="Ransome R.D."/>
            <person name="Dechmann D.K.N."/>
            <person name="Locatelli A.G."/>
            <person name="Puechmaille S.J."/>
            <person name="Fedrigo O."/>
            <person name="Jarvis E.D."/>
            <person name="Hiller M."/>
            <person name="Vernes S.C."/>
            <person name="Myers E.W."/>
            <person name="Teeling E.C."/>
        </authorList>
    </citation>
    <scope>NUCLEOTIDE SEQUENCE [LARGE SCALE GENOMIC DNA]</scope>
    <source>
        <strain evidence="4">MRhiFer1</strain>
        <tissue evidence="4">Lung</tissue>
    </source>
</reference>
<feature type="region of interest" description="Disordered" evidence="2">
    <location>
        <begin position="538"/>
        <end position="563"/>
    </location>
</feature>
<evidence type="ECO:0000259" key="3">
    <source>
        <dbReference type="PROSITE" id="PS51841"/>
    </source>
</evidence>
<feature type="coiled-coil region" evidence="1">
    <location>
        <begin position="119"/>
        <end position="157"/>
    </location>
</feature>
<dbReference type="SUPFAM" id="SSF74853">
    <property type="entry name" value="Lamin A/C globular tail domain"/>
    <property type="match status" value="1"/>
</dbReference>
<dbReference type="InterPro" id="IPR001322">
    <property type="entry name" value="Lamin_tail_dom"/>
</dbReference>
<dbReference type="PROSITE" id="PS51841">
    <property type="entry name" value="LTD"/>
    <property type="match status" value="1"/>
</dbReference>
<dbReference type="PANTHER" id="PTHR19956">
    <property type="entry name" value="LAMIN TAIL DOMAIN-CONTAINING PROTEIN 2"/>
    <property type="match status" value="1"/>
</dbReference>
<evidence type="ECO:0000256" key="1">
    <source>
        <dbReference type="SAM" id="Coils"/>
    </source>
</evidence>
<evidence type="ECO:0000313" key="4">
    <source>
        <dbReference type="EMBL" id="KAF6333312.1"/>
    </source>
</evidence>
<accession>A0A7J7W7E1</accession>
<feature type="region of interest" description="Disordered" evidence="2">
    <location>
        <begin position="576"/>
        <end position="692"/>
    </location>
</feature>
<name>A0A7J7W7E1_RHIFE</name>
<proteinExistence type="predicted"/>
<evidence type="ECO:0000313" key="5">
    <source>
        <dbReference type="Proteomes" id="UP000585614"/>
    </source>
</evidence>
<feature type="domain" description="LTD" evidence="3">
    <location>
        <begin position="383"/>
        <end position="503"/>
    </location>
</feature>
<feature type="compositionally biased region" description="Basic residues" evidence="2">
    <location>
        <begin position="602"/>
        <end position="618"/>
    </location>
</feature>
<dbReference type="GO" id="GO:0030527">
    <property type="term" value="F:structural constituent of chromatin"/>
    <property type="evidence" value="ECO:0007669"/>
    <property type="project" value="TreeGrafter"/>
</dbReference>
<feature type="region of interest" description="Disordered" evidence="2">
    <location>
        <begin position="285"/>
        <end position="350"/>
    </location>
</feature>
<dbReference type="Gene3D" id="2.60.40.1260">
    <property type="entry name" value="Lamin Tail domain"/>
    <property type="match status" value="1"/>
</dbReference>
<dbReference type="GO" id="GO:0005638">
    <property type="term" value="C:lamin filament"/>
    <property type="evidence" value="ECO:0007669"/>
    <property type="project" value="TreeGrafter"/>
</dbReference>
<keyword evidence="1" id="KW-0175">Coiled coil</keyword>
<dbReference type="InterPro" id="IPR052877">
    <property type="entry name" value="Lamin_tail_domain"/>
</dbReference>
<dbReference type="EMBL" id="JACAGC010000011">
    <property type="protein sequence ID" value="KAF6333312.1"/>
    <property type="molecule type" value="Genomic_DNA"/>
</dbReference>
<comment type="caution">
    <text evidence="4">The sequence shown here is derived from an EMBL/GenBank/DDBJ whole genome shotgun (WGS) entry which is preliminary data.</text>
</comment>
<dbReference type="AlphaFoldDB" id="A0A7J7W7E1"/>
<evidence type="ECO:0000256" key="2">
    <source>
        <dbReference type="SAM" id="MobiDB-lite"/>
    </source>
</evidence>
<dbReference type="Proteomes" id="UP000585614">
    <property type="component" value="Unassembled WGS sequence"/>
</dbReference>
<sequence length="692" mass="76280">MAPKSCQKAGEAKEGVLSSLVDREPVSVHLGPPAGTPADLVTPTYLKDTKPSSTPAVSINLQLSPEGLDPHTLRLLWRQRELEIQALRCALQNCRDARHGHILQEVAGLPLERSSCGQEKLLQIQVQKLTVELKEQKKQAQLEKEHLEKQLLQTSTVLQQREAELQALHKSCLLHLARSSWLGRMLRSSTGSVEVVTAETLMDLSDLSESDEVSSAWEGFRLEDVDWNSIAHRYPNLLTDIKLTLDHRNPGPWLPPELPPASPPDDQGSELCTQHMERHLKNVEWSSLPLGGTSSLGDTSSSGGADSDSSNPQRDMRFPVHVTRHPPWAPGHASEQTESQARSFHRGSQAEPAGLLSLDLPETHSEGLGKTVLVPRFCATPDHRQPGHRWSQTSSCLKIVAVSCRKRFVRILNESQEETADLGGFTLQQLSCHFPVRMYRFPPHTLLAPRHHVTIWGEGPDSTKKQPPSSLAQEPIYFHSNRGCVTLLLSPKGEVLSEHQAPHCVTPVSKIFDDNTDLSIDRYPLPDARPGANNICEQRRASRAPPHGQVREARAGRLKPGTRALLPRLSTSKLFYPPEVPARPASAETHARKLLPAVPRERARRRGGRGGRGGRGRPARTPIILPRRAPAGHHRPPGQEGAQASGVQEEREPGLPDGGAVGPEHGREQIRFPLPQLPAHHRGRERAGVGPR</sequence>
<protein>
    <submittedName>
        <fullName evidence="4">Lamin tail domain containing 2</fullName>
    </submittedName>
</protein>